<organism evidence="10 11">
    <name type="scientific">Fonticella tunisiensis</name>
    <dbReference type="NCBI Taxonomy" id="1096341"/>
    <lineage>
        <taxon>Bacteria</taxon>
        <taxon>Bacillati</taxon>
        <taxon>Bacillota</taxon>
        <taxon>Clostridia</taxon>
        <taxon>Eubacteriales</taxon>
        <taxon>Clostridiaceae</taxon>
        <taxon>Fonticella</taxon>
    </lineage>
</organism>
<dbReference type="PANTHER" id="PTHR33841">
    <property type="entry name" value="DNA METHYLTRANSFERASE YEEA-RELATED"/>
    <property type="match status" value="1"/>
</dbReference>
<protein>
    <recommendedName>
        <fullName evidence="1">site-specific DNA-methyltransferase (adenine-specific)</fullName>
        <ecNumber evidence="1">2.1.1.72</ecNumber>
    </recommendedName>
</protein>
<dbReference type="GO" id="GO:0032259">
    <property type="term" value="P:methylation"/>
    <property type="evidence" value="ECO:0007669"/>
    <property type="project" value="UniProtKB-KW"/>
</dbReference>
<gene>
    <name evidence="10" type="ORF">EDD71_12419</name>
</gene>
<reference evidence="10 11" key="1">
    <citation type="submission" date="2019-03" db="EMBL/GenBank/DDBJ databases">
        <title>Genomic Encyclopedia of Type Strains, Phase IV (KMG-IV): sequencing the most valuable type-strain genomes for metagenomic binning, comparative biology and taxonomic classification.</title>
        <authorList>
            <person name="Goeker M."/>
        </authorList>
    </citation>
    <scope>NUCLEOTIDE SEQUENCE [LARGE SCALE GENOMIC DNA]</scope>
    <source>
        <strain evidence="10 11">DSM 24455</strain>
    </source>
</reference>
<dbReference type="SUPFAM" id="SSF53335">
    <property type="entry name" value="S-adenosyl-L-methionine-dependent methyltransferases"/>
    <property type="match status" value="1"/>
</dbReference>
<dbReference type="PROSITE" id="PS00092">
    <property type="entry name" value="N6_MTASE"/>
    <property type="match status" value="1"/>
</dbReference>
<dbReference type="OrthoDB" id="9815272at2"/>
<keyword evidence="6" id="KW-0238">DNA-binding</keyword>
<dbReference type="Gene3D" id="3.40.50.150">
    <property type="entry name" value="Vaccinia Virus protein VP39"/>
    <property type="match status" value="1"/>
</dbReference>
<feature type="domain" description="TaqI-like C-terminal specificity" evidence="9">
    <location>
        <begin position="415"/>
        <end position="528"/>
    </location>
</feature>
<dbReference type="GO" id="GO:0003677">
    <property type="term" value="F:DNA binding"/>
    <property type="evidence" value="ECO:0007669"/>
    <property type="project" value="UniProtKB-KW"/>
</dbReference>
<dbReference type="PRINTS" id="PR00507">
    <property type="entry name" value="N12N6MTFRASE"/>
</dbReference>
<dbReference type="InterPro" id="IPR002052">
    <property type="entry name" value="DNA_methylase_N6_adenine_CS"/>
</dbReference>
<dbReference type="Pfam" id="PF12950">
    <property type="entry name" value="TaqI_C"/>
    <property type="match status" value="1"/>
</dbReference>
<evidence type="ECO:0000313" key="10">
    <source>
        <dbReference type="EMBL" id="TDT50806.1"/>
    </source>
</evidence>
<keyword evidence="11" id="KW-1185">Reference proteome</keyword>
<dbReference type="InterPro" id="IPR025931">
    <property type="entry name" value="TaqI_C"/>
</dbReference>
<evidence type="ECO:0000256" key="2">
    <source>
        <dbReference type="ARBA" id="ARBA00022603"/>
    </source>
</evidence>
<evidence type="ECO:0000256" key="7">
    <source>
        <dbReference type="ARBA" id="ARBA00047942"/>
    </source>
</evidence>
<dbReference type="RefSeq" id="WP_133628958.1">
    <property type="nucleotide sequence ID" value="NZ_SOAZ01000024.1"/>
</dbReference>
<comment type="caution">
    <text evidence="10">The sequence shown here is derived from an EMBL/GenBank/DDBJ whole genome shotgun (WGS) entry which is preliminary data.</text>
</comment>
<proteinExistence type="predicted"/>
<dbReference type="GO" id="GO:0009007">
    <property type="term" value="F:site-specific DNA-methyltransferase (adenine-specific) activity"/>
    <property type="evidence" value="ECO:0007669"/>
    <property type="project" value="UniProtKB-EC"/>
</dbReference>
<dbReference type="PANTHER" id="PTHR33841:SF6">
    <property type="entry name" value="TYPE II METHYLTRANSFERASE M.HINDII"/>
    <property type="match status" value="1"/>
</dbReference>
<evidence type="ECO:0000256" key="5">
    <source>
        <dbReference type="ARBA" id="ARBA00022747"/>
    </source>
</evidence>
<dbReference type="EC" id="2.1.1.72" evidence="1"/>
<dbReference type="GO" id="GO:0009307">
    <property type="term" value="P:DNA restriction-modification system"/>
    <property type="evidence" value="ECO:0007669"/>
    <property type="project" value="UniProtKB-KW"/>
</dbReference>
<evidence type="ECO:0000259" key="8">
    <source>
        <dbReference type="Pfam" id="PF07669"/>
    </source>
</evidence>
<dbReference type="InterPro" id="IPR050953">
    <property type="entry name" value="N4_N6_ade-DNA_methylase"/>
</dbReference>
<name>A0A4R7KB98_9CLOT</name>
<keyword evidence="4" id="KW-0949">S-adenosyl-L-methionine</keyword>
<dbReference type="InterPro" id="IPR029063">
    <property type="entry name" value="SAM-dependent_MTases_sf"/>
</dbReference>
<dbReference type="InterPro" id="IPR011639">
    <property type="entry name" value="MethylTrfase_TaqI-like_dom"/>
</dbReference>
<feature type="domain" description="Type II methyltransferase M.TaqI-like" evidence="8">
    <location>
        <begin position="121"/>
        <end position="255"/>
    </location>
</feature>
<dbReference type="AlphaFoldDB" id="A0A4R7KB98"/>
<evidence type="ECO:0000259" key="9">
    <source>
        <dbReference type="Pfam" id="PF12950"/>
    </source>
</evidence>
<evidence type="ECO:0000256" key="3">
    <source>
        <dbReference type="ARBA" id="ARBA00022679"/>
    </source>
</evidence>
<keyword evidence="5" id="KW-0680">Restriction system</keyword>
<evidence type="ECO:0000256" key="4">
    <source>
        <dbReference type="ARBA" id="ARBA00022691"/>
    </source>
</evidence>
<evidence type="ECO:0000313" key="11">
    <source>
        <dbReference type="Proteomes" id="UP000295325"/>
    </source>
</evidence>
<sequence length="576" mass="68008">MLRDFVTDIRNVYERINRGEEPSLHVFKEKWNIKRSIGEVYQNLCYKELKKQMGSFYTPHEIVDFMVKRALEDVSLKENPYIRIADPSCGGGYFLISLFEHLVQKGRDEGLANVEEHVLQNNLYGSDIDENAVMITALELYDRTGYVFKNIDKKDFLLDSKEKYDIIIGNPPYMGHKVLTGSYREELYRLYGEVFSDKGDISYCFIKKSIDSLEDGGKLLFFTSRYLLEALNGEKLRRYIKKSGTISTLIDFYGVRVIKGAGVDNMIMEFIKDEQGEKTHYFRLMEEAKGRGEEVFRDIKSWENIYSRHISVDMQRMRDDRWMFLDELEESILNKIKGVELNTLCEGYQGIITGCDDAFVLKVDEAEALGIERDVLRPWIKNKNVEAFNVQPSDEVIIYSDLICCEEKYKNAISYIERFRDRLERRRECINGRRKWYELQWGRRPELFDDLKIIYPFKASRNRFALDRGSYFSADVYAIKIRDMFINTISYEFLLGILNSRIYEFYIKIMAKKLGDDIYEYYPNKIMTLKIPEYIPELEKEVIKKGDDLRDRLDSVLNKYFGITGEEYEIIKGWCK</sequence>
<dbReference type="CDD" id="cd02440">
    <property type="entry name" value="AdoMet_MTases"/>
    <property type="match status" value="1"/>
</dbReference>
<evidence type="ECO:0000256" key="1">
    <source>
        <dbReference type="ARBA" id="ARBA00011900"/>
    </source>
</evidence>
<dbReference type="EMBL" id="SOAZ01000024">
    <property type="protein sequence ID" value="TDT50806.1"/>
    <property type="molecule type" value="Genomic_DNA"/>
</dbReference>
<keyword evidence="2 10" id="KW-0489">Methyltransferase</keyword>
<dbReference type="Pfam" id="PF07669">
    <property type="entry name" value="Eco57I"/>
    <property type="match status" value="1"/>
</dbReference>
<evidence type="ECO:0000256" key="6">
    <source>
        <dbReference type="ARBA" id="ARBA00023125"/>
    </source>
</evidence>
<comment type="catalytic activity">
    <reaction evidence="7">
        <text>a 2'-deoxyadenosine in DNA + S-adenosyl-L-methionine = an N(6)-methyl-2'-deoxyadenosine in DNA + S-adenosyl-L-homocysteine + H(+)</text>
        <dbReference type="Rhea" id="RHEA:15197"/>
        <dbReference type="Rhea" id="RHEA-COMP:12418"/>
        <dbReference type="Rhea" id="RHEA-COMP:12419"/>
        <dbReference type="ChEBI" id="CHEBI:15378"/>
        <dbReference type="ChEBI" id="CHEBI:57856"/>
        <dbReference type="ChEBI" id="CHEBI:59789"/>
        <dbReference type="ChEBI" id="CHEBI:90615"/>
        <dbReference type="ChEBI" id="CHEBI:90616"/>
        <dbReference type="EC" id="2.1.1.72"/>
    </reaction>
</comment>
<accession>A0A4R7KB98</accession>
<keyword evidence="3 10" id="KW-0808">Transferase</keyword>
<dbReference type="Proteomes" id="UP000295325">
    <property type="component" value="Unassembled WGS sequence"/>
</dbReference>